<feature type="domain" description="Methyltransferase" evidence="3">
    <location>
        <begin position="41"/>
        <end position="134"/>
    </location>
</feature>
<evidence type="ECO:0000256" key="1">
    <source>
        <dbReference type="ARBA" id="ARBA00022603"/>
    </source>
</evidence>
<dbReference type="AlphaFoldDB" id="A0A4Q0YU53"/>
<dbReference type="InterPro" id="IPR041698">
    <property type="entry name" value="Methyltransf_25"/>
</dbReference>
<evidence type="ECO:0000259" key="3">
    <source>
        <dbReference type="Pfam" id="PF13649"/>
    </source>
</evidence>
<keyword evidence="2 4" id="KW-0808">Transferase</keyword>
<dbReference type="Proteomes" id="UP000290287">
    <property type="component" value="Unassembled WGS sequence"/>
</dbReference>
<dbReference type="PANTHER" id="PTHR43861">
    <property type="entry name" value="TRANS-ACONITATE 2-METHYLTRANSFERASE-RELATED"/>
    <property type="match status" value="1"/>
</dbReference>
<keyword evidence="1 4" id="KW-0489">Methyltransferase</keyword>
<dbReference type="GO" id="GO:0032259">
    <property type="term" value="P:methylation"/>
    <property type="evidence" value="ECO:0007669"/>
    <property type="project" value="UniProtKB-KW"/>
</dbReference>
<proteinExistence type="predicted"/>
<dbReference type="PANTHER" id="PTHR43861:SF1">
    <property type="entry name" value="TRANS-ACONITATE 2-METHYLTRANSFERASE"/>
    <property type="match status" value="1"/>
</dbReference>
<dbReference type="Gene3D" id="3.40.50.150">
    <property type="entry name" value="Vaccinia Virus protein VP39"/>
    <property type="match status" value="1"/>
</dbReference>
<dbReference type="SUPFAM" id="SSF53335">
    <property type="entry name" value="S-adenosyl-L-methionine-dependent methyltransferases"/>
    <property type="match status" value="1"/>
</dbReference>
<dbReference type="OrthoDB" id="9795085at2"/>
<name>A0A4Q0YU53_9GAMM</name>
<reference evidence="4 5" key="1">
    <citation type="submission" date="2017-10" db="EMBL/GenBank/DDBJ databases">
        <title>Nyctiphanis sp. nov., isolated from the stomach of the euphausiid Nyctiphanes simplex (Hansen, 1911) in the Gulf of California.</title>
        <authorList>
            <person name="Gomez-Gil B."/>
            <person name="Aguilar-Mendez M."/>
            <person name="Lopez-Cortes A."/>
            <person name="Gomez-Gutierrez J."/>
            <person name="Roque A."/>
            <person name="Lang E."/>
            <person name="Gonzalez-Castillo A."/>
        </authorList>
    </citation>
    <scope>NUCLEOTIDE SEQUENCE [LARGE SCALE GENOMIC DNA]</scope>
    <source>
        <strain evidence="4 5">CAIM 600</strain>
    </source>
</reference>
<dbReference type="EMBL" id="PEIB01000016">
    <property type="protein sequence ID" value="RXJ72719.1"/>
    <property type="molecule type" value="Genomic_DNA"/>
</dbReference>
<keyword evidence="5" id="KW-1185">Reference proteome</keyword>
<organism evidence="4 5">
    <name type="scientific">Veronia nyctiphanis</name>
    <dbReference type="NCBI Taxonomy" id="1278244"/>
    <lineage>
        <taxon>Bacteria</taxon>
        <taxon>Pseudomonadati</taxon>
        <taxon>Pseudomonadota</taxon>
        <taxon>Gammaproteobacteria</taxon>
        <taxon>Vibrionales</taxon>
        <taxon>Vibrionaceae</taxon>
        <taxon>Veronia</taxon>
    </lineage>
</organism>
<gene>
    <name evidence="4" type="ORF">CS022_13875</name>
</gene>
<dbReference type="RefSeq" id="WP_129122768.1">
    <property type="nucleotide sequence ID" value="NZ_PEIB01000016.1"/>
</dbReference>
<evidence type="ECO:0000313" key="4">
    <source>
        <dbReference type="EMBL" id="RXJ72719.1"/>
    </source>
</evidence>
<evidence type="ECO:0000313" key="5">
    <source>
        <dbReference type="Proteomes" id="UP000290287"/>
    </source>
</evidence>
<sequence length="252" mass="28277">MQDLSEFHSGIDYDCQYSHLYDDEITFIQHLITEHKLTSMLDLCCGTGIVTIPLSRLLSDTLGVDIHPAMLETAKGKRQGKDNVDFVQADACSFSAGRQFDLVIMTGNAFQAFLDEESVDALVNNVNRHLNAGGFLVFDKRLPIESQLALDEDWVVEKGYQDQNGDHVASSHKLAKYDEYSNIVYYEMQRTFADGTTRLTSIDLKFRSLEDIDRLLSKAGLSVIERFSSWKGNDLNADSGNLVCIARKSCNN</sequence>
<dbReference type="GO" id="GO:0008168">
    <property type="term" value="F:methyltransferase activity"/>
    <property type="evidence" value="ECO:0007669"/>
    <property type="project" value="UniProtKB-KW"/>
</dbReference>
<comment type="caution">
    <text evidence="4">The sequence shown here is derived from an EMBL/GenBank/DDBJ whole genome shotgun (WGS) entry which is preliminary data.</text>
</comment>
<dbReference type="CDD" id="cd02440">
    <property type="entry name" value="AdoMet_MTases"/>
    <property type="match status" value="1"/>
</dbReference>
<dbReference type="Pfam" id="PF13649">
    <property type="entry name" value="Methyltransf_25"/>
    <property type="match status" value="1"/>
</dbReference>
<accession>A0A4Q0YU53</accession>
<protein>
    <submittedName>
        <fullName evidence="4">SAM-dependent methyltransferase</fullName>
    </submittedName>
</protein>
<dbReference type="InterPro" id="IPR029063">
    <property type="entry name" value="SAM-dependent_MTases_sf"/>
</dbReference>
<evidence type="ECO:0000256" key="2">
    <source>
        <dbReference type="ARBA" id="ARBA00022679"/>
    </source>
</evidence>
<dbReference type="Gene3D" id="2.20.25.110">
    <property type="entry name" value="S-adenosyl-L-methionine-dependent methyltransferases"/>
    <property type="match status" value="1"/>
</dbReference>